<evidence type="ECO:0000313" key="1">
    <source>
        <dbReference type="EMBL" id="KAK3802333.1"/>
    </source>
</evidence>
<dbReference type="Proteomes" id="UP001283361">
    <property type="component" value="Unassembled WGS sequence"/>
</dbReference>
<sequence>MMKTITISVMFCTSAMDRPGGPHISEHTALWIRKRRSGPHYQPHPPAAAGSPCSALVPQQCQFLRFSTYSHLPLESHMEFIDGSQVESVRLSPLWEKL</sequence>
<reference evidence="1" key="1">
    <citation type="journal article" date="2023" name="G3 (Bethesda)">
        <title>A reference genome for the long-term kleptoplast-retaining sea slug Elysia crispata morphotype clarki.</title>
        <authorList>
            <person name="Eastman K.E."/>
            <person name="Pendleton A.L."/>
            <person name="Shaikh M.A."/>
            <person name="Suttiyut T."/>
            <person name="Ogas R."/>
            <person name="Tomko P."/>
            <person name="Gavelis G."/>
            <person name="Widhalm J.R."/>
            <person name="Wisecaver J.H."/>
        </authorList>
    </citation>
    <scope>NUCLEOTIDE SEQUENCE</scope>
    <source>
        <strain evidence="1">ECLA1</strain>
    </source>
</reference>
<organism evidence="1 2">
    <name type="scientific">Elysia crispata</name>
    <name type="common">lettuce slug</name>
    <dbReference type="NCBI Taxonomy" id="231223"/>
    <lineage>
        <taxon>Eukaryota</taxon>
        <taxon>Metazoa</taxon>
        <taxon>Spiralia</taxon>
        <taxon>Lophotrochozoa</taxon>
        <taxon>Mollusca</taxon>
        <taxon>Gastropoda</taxon>
        <taxon>Heterobranchia</taxon>
        <taxon>Euthyneura</taxon>
        <taxon>Panpulmonata</taxon>
        <taxon>Sacoglossa</taxon>
        <taxon>Placobranchoidea</taxon>
        <taxon>Plakobranchidae</taxon>
        <taxon>Elysia</taxon>
    </lineage>
</organism>
<accession>A0AAE1EDV4</accession>
<dbReference type="AlphaFoldDB" id="A0AAE1EDV4"/>
<gene>
    <name evidence="1" type="ORF">RRG08_050726</name>
</gene>
<keyword evidence="2" id="KW-1185">Reference proteome</keyword>
<protein>
    <submittedName>
        <fullName evidence="1">Uncharacterized protein</fullName>
    </submittedName>
</protein>
<name>A0AAE1EDV4_9GAST</name>
<proteinExistence type="predicted"/>
<evidence type="ECO:0000313" key="2">
    <source>
        <dbReference type="Proteomes" id="UP001283361"/>
    </source>
</evidence>
<comment type="caution">
    <text evidence="1">The sequence shown here is derived from an EMBL/GenBank/DDBJ whole genome shotgun (WGS) entry which is preliminary data.</text>
</comment>
<dbReference type="EMBL" id="JAWDGP010000246">
    <property type="protein sequence ID" value="KAK3802333.1"/>
    <property type="molecule type" value="Genomic_DNA"/>
</dbReference>